<proteinExistence type="predicted"/>
<dbReference type="InterPro" id="IPR020846">
    <property type="entry name" value="MFS_dom"/>
</dbReference>
<keyword evidence="3 6" id="KW-0812">Transmembrane</keyword>
<evidence type="ECO:0000259" key="7">
    <source>
        <dbReference type="PROSITE" id="PS50850"/>
    </source>
</evidence>
<evidence type="ECO:0000313" key="8">
    <source>
        <dbReference type="EMBL" id="RCW62745.1"/>
    </source>
</evidence>
<comment type="caution">
    <text evidence="8">The sequence shown here is derived from an EMBL/GenBank/DDBJ whole genome shotgun (WGS) entry which is preliminary data.</text>
</comment>
<feature type="transmembrane region" description="Helical" evidence="6">
    <location>
        <begin position="132"/>
        <end position="154"/>
    </location>
</feature>
<feature type="transmembrane region" description="Helical" evidence="6">
    <location>
        <begin position="315"/>
        <end position="339"/>
    </location>
</feature>
<dbReference type="PROSITE" id="PS50850">
    <property type="entry name" value="MFS"/>
    <property type="match status" value="1"/>
</dbReference>
<dbReference type="Gene3D" id="1.20.1250.20">
    <property type="entry name" value="MFS general substrate transporter like domains"/>
    <property type="match status" value="2"/>
</dbReference>
<feature type="domain" description="Major facilitator superfamily (MFS) profile" evidence="7">
    <location>
        <begin position="1"/>
        <end position="406"/>
    </location>
</feature>
<dbReference type="InterPro" id="IPR036259">
    <property type="entry name" value="MFS_trans_sf"/>
</dbReference>
<comment type="subcellular location">
    <subcellularLocation>
        <location evidence="1">Cell membrane</location>
        <topology evidence="1">Multi-pass membrane protein</topology>
    </subcellularLocation>
</comment>
<feature type="transmembrane region" description="Helical" evidence="6">
    <location>
        <begin position="227"/>
        <end position="248"/>
    </location>
</feature>
<keyword evidence="4 6" id="KW-1133">Transmembrane helix</keyword>
<dbReference type="AlphaFoldDB" id="A0A368X4L7"/>
<feature type="transmembrane region" description="Helical" evidence="6">
    <location>
        <begin position="43"/>
        <end position="62"/>
    </location>
</feature>
<feature type="transmembrane region" description="Helical" evidence="6">
    <location>
        <begin position="260"/>
        <end position="281"/>
    </location>
</feature>
<evidence type="ECO:0000256" key="2">
    <source>
        <dbReference type="ARBA" id="ARBA00022448"/>
    </source>
</evidence>
<evidence type="ECO:0000256" key="3">
    <source>
        <dbReference type="ARBA" id="ARBA00022692"/>
    </source>
</evidence>
<gene>
    <name evidence="8" type="ORF">DFR57_12314</name>
</gene>
<dbReference type="Pfam" id="PF07690">
    <property type="entry name" value="MFS_1"/>
    <property type="match status" value="1"/>
</dbReference>
<dbReference type="GO" id="GO:0022857">
    <property type="term" value="F:transmembrane transporter activity"/>
    <property type="evidence" value="ECO:0007669"/>
    <property type="project" value="InterPro"/>
</dbReference>
<dbReference type="PANTHER" id="PTHR11360:SF317">
    <property type="entry name" value="MAJOR FACILITATOR SUPERFAMILY (MFS) PROFILE DOMAIN-CONTAINING PROTEIN-RELATED"/>
    <property type="match status" value="1"/>
</dbReference>
<feature type="transmembrane region" description="Helical" evidence="6">
    <location>
        <begin position="380"/>
        <end position="401"/>
    </location>
</feature>
<dbReference type="PANTHER" id="PTHR11360">
    <property type="entry name" value="MONOCARBOXYLATE TRANSPORTER"/>
    <property type="match status" value="1"/>
</dbReference>
<reference evidence="8 9" key="1">
    <citation type="submission" date="2018-07" db="EMBL/GenBank/DDBJ databases">
        <title>Genomic Encyclopedia of Type Strains, Phase IV (KMG-IV): sequencing the most valuable type-strain genomes for metagenomic binning, comparative biology and taxonomic classification.</title>
        <authorList>
            <person name="Goeker M."/>
        </authorList>
    </citation>
    <scope>NUCLEOTIDE SEQUENCE [LARGE SCALE GENOMIC DNA]</scope>
    <source>
        <strain evidence="8 9">DSM 27696</strain>
    </source>
</reference>
<sequence>MKKNRWLIALSAIAIHLSIGSTYAYSVFKNPLSDLLGWNSKEVTLSFTIAILFLGLSAATFGRFVEKWGPRKSATIAAILFASGLLISGLAIQIESLMLYYLGYGVIGGMGLGIGYISPVSTLVKWFPDRRGLATGMAVMGFGAGALIASPVAAHFIQTVGISSTFYILGVAYLVLMLAGASYIVRPPEGWVPKSMEGEALNDKKAKKRPDDLAQLTANEAVKTKRFWLLWIMMFINISSGIMLISVASPMAQEKVGMTVVAAASMVGIMGLFNGAGRILWSSLSDYVGRSNIFIIFFSVQMILFFLLPSISNAIIFQIVIFLILTMYGGGFSSLPAFIGDLFGTKQLGAIHGYILTAWSSAGVFGPMMVAAIYDSTASYNVTFYMFAALLVVAFVTALVMKANIKAIRSGTEKNATINSANTVKIG</sequence>
<feature type="transmembrane region" description="Helical" evidence="6">
    <location>
        <begin position="166"/>
        <end position="185"/>
    </location>
</feature>
<keyword evidence="2" id="KW-0813">Transport</keyword>
<feature type="transmembrane region" description="Helical" evidence="6">
    <location>
        <begin position="74"/>
        <end position="92"/>
    </location>
</feature>
<accession>A0A368X4L7</accession>
<dbReference type="EMBL" id="QPJJ01000023">
    <property type="protein sequence ID" value="RCW62745.1"/>
    <property type="molecule type" value="Genomic_DNA"/>
</dbReference>
<protein>
    <submittedName>
        <fullName evidence="8">OFA family oxalate/formate antiporter-like MFS transporter</fullName>
    </submittedName>
</protein>
<evidence type="ECO:0000313" key="9">
    <source>
        <dbReference type="Proteomes" id="UP000252585"/>
    </source>
</evidence>
<keyword evidence="9" id="KW-1185">Reference proteome</keyword>
<feature type="transmembrane region" description="Helical" evidence="6">
    <location>
        <begin position="351"/>
        <end position="374"/>
    </location>
</feature>
<name>A0A368X4L7_9BACI</name>
<evidence type="ECO:0000256" key="6">
    <source>
        <dbReference type="SAM" id="Phobius"/>
    </source>
</evidence>
<dbReference type="InterPro" id="IPR050327">
    <property type="entry name" value="Proton-linked_MCT"/>
</dbReference>
<dbReference type="InterPro" id="IPR011701">
    <property type="entry name" value="MFS"/>
</dbReference>
<evidence type="ECO:0000256" key="1">
    <source>
        <dbReference type="ARBA" id="ARBA00004651"/>
    </source>
</evidence>
<dbReference type="GO" id="GO:0005886">
    <property type="term" value="C:plasma membrane"/>
    <property type="evidence" value="ECO:0007669"/>
    <property type="project" value="UniProtKB-SubCell"/>
</dbReference>
<dbReference type="SUPFAM" id="SSF103473">
    <property type="entry name" value="MFS general substrate transporter"/>
    <property type="match status" value="1"/>
</dbReference>
<organism evidence="8 9">
    <name type="scientific">Saliterribacillus persicus</name>
    <dbReference type="NCBI Taxonomy" id="930114"/>
    <lineage>
        <taxon>Bacteria</taxon>
        <taxon>Bacillati</taxon>
        <taxon>Bacillota</taxon>
        <taxon>Bacilli</taxon>
        <taxon>Bacillales</taxon>
        <taxon>Bacillaceae</taxon>
        <taxon>Saliterribacillus</taxon>
    </lineage>
</organism>
<feature type="transmembrane region" description="Helical" evidence="6">
    <location>
        <begin position="98"/>
        <end position="120"/>
    </location>
</feature>
<evidence type="ECO:0000256" key="4">
    <source>
        <dbReference type="ARBA" id="ARBA00022989"/>
    </source>
</evidence>
<dbReference type="CDD" id="cd17353">
    <property type="entry name" value="MFS_OFA_like"/>
    <property type="match status" value="1"/>
</dbReference>
<evidence type="ECO:0000256" key="5">
    <source>
        <dbReference type="ARBA" id="ARBA00023136"/>
    </source>
</evidence>
<feature type="transmembrane region" description="Helical" evidence="6">
    <location>
        <begin position="293"/>
        <end position="309"/>
    </location>
</feature>
<dbReference type="Proteomes" id="UP000252585">
    <property type="component" value="Unassembled WGS sequence"/>
</dbReference>
<keyword evidence="5 6" id="KW-0472">Membrane</keyword>